<dbReference type="Pfam" id="PF01041">
    <property type="entry name" value="DegT_DnrJ_EryC1"/>
    <property type="match status" value="1"/>
</dbReference>
<evidence type="ECO:0000313" key="5">
    <source>
        <dbReference type="Proteomes" id="UP000231292"/>
    </source>
</evidence>
<dbReference type="PANTHER" id="PTHR30244:SF34">
    <property type="entry name" value="DTDP-4-AMINO-4,6-DIDEOXYGALACTOSE TRANSAMINASE"/>
    <property type="match status" value="1"/>
</dbReference>
<keyword evidence="2" id="KW-0663">Pyridoxal phosphate</keyword>
<dbReference type="EMBL" id="PCRK01000110">
    <property type="protein sequence ID" value="PIP19138.1"/>
    <property type="molecule type" value="Genomic_DNA"/>
</dbReference>
<feature type="non-terminal residue" evidence="4">
    <location>
        <position position="272"/>
    </location>
</feature>
<dbReference type="GO" id="GO:0000271">
    <property type="term" value="P:polysaccharide biosynthetic process"/>
    <property type="evidence" value="ECO:0007669"/>
    <property type="project" value="TreeGrafter"/>
</dbReference>
<evidence type="ECO:0000313" key="4">
    <source>
        <dbReference type="EMBL" id="PIP19138.1"/>
    </source>
</evidence>
<dbReference type="AlphaFoldDB" id="A0A2G9YIR2"/>
<evidence type="ECO:0000256" key="1">
    <source>
        <dbReference type="ARBA" id="ARBA00001933"/>
    </source>
</evidence>
<protein>
    <submittedName>
        <fullName evidence="4">Lipopolysaccharide biosynthesis protein RfbH</fullName>
    </submittedName>
</protein>
<dbReference type="InterPro" id="IPR000653">
    <property type="entry name" value="DegT/StrS_aminotransferase"/>
</dbReference>
<dbReference type="GO" id="GO:0008483">
    <property type="term" value="F:transaminase activity"/>
    <property type="evidence" value="ECO:0007669"/>
    <property type="project" value="TreeGrafter"/>
</dbReference>
<proteinExistence type="inferred from homology"/>
<reference evidence="4 5" key="1">
    <citation type="submission" date="2017-09" db="EMBL/GenBank/DDBJ databases">
        <title>Depth-based differentiation of microbial function through sediment-hosted aquifers and enrichment of novel symbionts in the deep terrestrial subsurface.</title>
        <authorList>
            <person name="Probst A.J."/>
            <person name="Ladd B."/>
            <person name="Jarett J.K."/>
            <person name="Geller-Mcgrath D.E."/>
            <person name="Sieber C.M."/>
            <person name="Emerson J.B."/>
            <person name="Anantharaman K."/>
            <person name="Thomas B.C."/>
            <person name="Malmstrom R."/>
            <person name="Stieglmeier M."/>
            <person name="Klingl A."/>
            <person name="Woyke T."/>
            <person name="Ryan C.M."/>
            <person name="Banfield J.F."/>
        </authorList>
    </citation>
    <scope>NUCLEOTIDE SEQUENCE [LARGE SCALE GENOMIC DNA]</scope>
    <source>
        <strain evidence="4">CG23_combo_of_CG06-09_8_20_14_all_41_10</strain>
    </source>
</reference>
<comment type="caution">
    <text evidence="4">The sequence shown here is derived from an EMBL/GenBank/DDBJ whole genome shotgun (WGS) entry which is preliminary data.</text>
</comment>
<dbReference type="GO" id="GO:0030170">
    <property type="term" value="F:pyridoxal phosphate binding"/>
    <property type="evidence" value="ECO:0007669"/>
    <property type="project" value="TreeGrafter"/>
</dbReference>
<dbReference type="FunFam" id="3.40.640.10:FF:000079">
    <property type="entry name" value="LPS biosynthesis protein"/>
    <property type="match status" value="1"/>
</dbReference>
<dbReference type="SUPFAM" id="SSF53383">
    <property type="entry name" value="PLP-dependent transferases"/>
    <property type="match status" value="1"/>
</dbReference>
<sequence>WLTLGPWGERFEKALSDFIGVKHAILVNSGSSANLLAFASLFSPLLERPIRSGDEVITTAAGFPTTLAPIVQYSCIPIFVDVELETLVPKPEWIADAISGKTRAIFLAHTLGNPNYINEILEICKHHNLYFIEDNCDALGSRYAFPSSQPLNFCYTGSFGHLSTLSFYPAHHITTGEGGAVLTNDPTLRRAVLSLRDWGRDCWCPSGMDNTCGKRFGWKLGDLPEGYDHKYIYSHIGYNLKPLDLQAAIGLAQIEKLPQFITARRQNYKRYA</sequence>
<name>A0A2G9YIR2_9BACT</name>
<dbReference type="Proteomes" id="UP000231292">
    <property type="component" value="Unassembled WGS sequence"/>
</dbReference>
<dbReference type="PANTHER" id="PTHR30244">
    <property type="entry name" value="TRANSAMINASE"/>
    <property type="match status" value="1"/>
</dbReference>
<dbReference type="InterPro" id="IPR015421">
    <property type="entry name" value="PyrdxlP-dep_Trfase_major"/>
</dbReference>
<comment type="similarity">
    <text evidence="3">Belongs to the DegT/DnrJ/EryC1 family.</text>
</comment>
<comment type="cofactor">
    <cofactor evidence="1">
        <name>pyridoxal 5'-phosphate</name>
        <dbReference type="ChEBI" id="CHEBI:597326"/>
    </cofactor>
</comment>
<evidence type="ECO:0000256" key="3">
    <source>
        <dbReference type="ARBA" id="ARBA00037999"/>
    </source>
</evidence>
<gene>
    <name evidence="4" type="ORF">COX41_04475</name>
</gene>
<evidence type="ECO:0000256" key="2">
    <source>
        <dbReference type="ARBA" id="ARBA00022898"/>
    </source>
</evidence>
<feature type="non-terminal residue" evidence="4">
    <location>
        <position position="1"/>
    </location>
</feature>
<accession>A0A2G9YIR2</accession>
<organism evidence="4 5">
    <name type="scientific">Candidatus Sherwoodlollariibacterium unditelluris</name>
    <dbReference type="NCBI Taxonomy" id="1974757"/>
    <lineage>
        <taxon>Bacteria</taxon>
        <taxon>Pseudomonadati</taxon>
        <taxon>Candidatus Omnitrophota</taxon>
        <taxon>Candidatus Sherwoodlollariibacterium</taxon>
    </lineage>
</organism>
<dbReference type="Gene3D" id="3.40.640.10">
    <property type="entry name" value="Type I PLP-dependent aspartate aminotransferase-like (Major domain)"/>
    <property type="match status" value="1"/>
</dbReference>
<dbReference type="InterPro" id="IPR015424">
    <property type="entry name" value="PyrdxlP-dep_Trfase"/>
</dbReference>
<dbReference type="NCBIfam" id="NF011936">
    <property type="entry name" value="PRK15407.1"/>
    <property type="match status" value="1"/>
</dbReference>